<dbReference type="EMBL" id="JAUKUA010000006">
    <property type="protein sequence ID" value="KAK0708696.1"/>
    <property type="molecule type" value="Genomic_DNA"/>
</dbReference>
<evidence type="ECO:0000256" key="2">
    <source>
        <dbReference type="SAM" id="Phobius"/>
    </source>
</evidence>
<sequence length="465" mass="49095">MRQLDVGGQFDRVQLSFGRNTTVDYVHMNSVKFGTLYLNVTTVSGMLDPALRSGSEDPITNNDADAFYSTVVMLNASVSMLGNGFQTIHLPRAETVRSMAITDNRDLKTISVAAVTVSDLQISKNGRETSAEFPRLTTVLGDGLGNTGRAVQSTWFSNLVSLRLPELRVVHPKAYSLFFEHNLFPDLHLPRLETANTTLRVNNNSVLVDFTLPRLSFVEKLEVAHNPRLLNLTANVLGRAGSIDLEGSFTNVELFSLHEVTGDFSVVGAPDMDCSWFDANFFQKVVKGSYRCEGNHTEPAVPRRPTWGGSTGSTDGGTGPGDGDGGGGAGGLSVGAKAGIGVGAGLSGAIALVLAALFFWRKKKQGGRGNAGPSGDGEHALSEVQEVGGKSLSSVSPVRSELDAKTAASGGPSEIMAEADSRALRGAELDTDPRHRAGTREELDGTAVRAGLPVAASRGVVELPG</sequence>
<organism evidence="3 4">
    <name type="scientific">Lasiosphaeris hirsuta</name>
    <dbReference type="NCBI Taxonomy" id="260670"/>
    <lineage>
        <taxon>Eukaryota</taxon>
        <taxon>Fungi</taxon>
        <taxon>Dikarya</taxon>
        <taxon>Ascomycota</taxon>
        <taxon>Pezizomycotina</taxon>
        <taxon>Sordariomycetes</taxon>
        <taxon>Sordariomycetidae</taxon>
        <taxon>Sordariales</taxon>
        <taxon>Lasiosphaeriaceae</taxon>
        <taxon>Lasiosphaeris</taxon>
    </lineage>
</organism>
<keyword evidence="4" id="KW-1185">Reference proteome</keyword>
<dbReference type="Proteomes" id="UP001172102">
    <property type="component" value="Unassembled WGS sequence"/>
</dbReference>
<reference evidence="3" key="1">
    <citation type="submission" date="2023-06" db="EMBL/GenBank/DDBJ databases">
        <title>Genome-scale phylogeny and comparative genomics of the fungal order Sordariales.</title>
        <authorList>
            <consortium name="Lawrence Berkeley National Laboratory"/>
            <person name="Hensen N."/>
            <person name="Bonometti L."/>
            <person name="Westerberg I."/>
            <person name="Brannstrom I.O."/>
            <person name="Guillou S."/>
            <person name="Cros-Aarteil S."/>
            <person name="Calhoun S."/>
            <person name="Haridas S."/>
            <person name="Kuo A."/>
            <person name="Mondo S."/>
            <person name="Pangilinan J."/>
            <person name="Riley R."/>
            <person name="Labutti K."/>
            <person name="Andreopoulos B."/>
            <person name="Lipzen A."/>
            <person name="Chen C."/>
            <person name="Yanf M."/>
            <person name="Daum C."/>
            <person name="Ng V."/>
            <person name="Clum A."/>
            <person name="Steindorff A."/>
            <person name="Ohm R."/>
            <person name="Martin F."/>
            <person name="Silar P."/>
            <person name="Natvig D."/>
            <person name="Lalanne C."/>
            <person name="Gautier V."/>
            <person name="Ament-Velasquez S.L."/>
            <person name="Kruys A."/>
            <person name="Hutchinson M.I."/>
            <person name="Powell A.J."/>
            <person name="Barry K."/>
            <person name="Miller A.N."/>
            <person name="Grigoriev I.V."/>
            <person name="Debuchy R."/>
            <person name="Gladieux P."/>
            <person name="Thoren M.H."/>
            <person name="Johannesson H."/>
        </authorList>
    </citation>
    <scope>NUCLEOTIDE SEQUENCE</scope>
    <source>
        <strain evidence="3">SMH4607-1</strain>
    </source>
</reference>
<keyword evidence="2" id="KW-0472">Membrane</keyword>
<keyword evidence="2" id="KW-0812">Transmembrane</keyword>
<evidence type="ECO:0000256" key="1">
    <source>
        <dbReference type="SAM" id="MobiDB-lite"/>
    </source>
</evidence>
<proteinExistence type="predicted"/>
<dbReference type="AlphaFoldDB" id="A0AA40DPI2"/>
<protein>
    <submittedName>
        <fullName evidence="3">Uncharacterized protein</fullName>
    </submittedName>
</protein>
<accession>A0AA40DPI2</accession>
<feature type="transmembrane region" description="Helical" evidence="2">
    <location>
        <begin position="338"/>
        <end position="360"/>
    </location>
</feature>
<comment type="caution">
    <text evidence="3">The sequence shown here is derived from an EMBL/GenBank/DDBJ whole genome shotgun (WGS) entry which is preliminary data.</text>
</comment>
<evidence type="ECO:0000313" key="3">
    <source>
        <dbReference type="EMBL" id="KAK0708696.1"/>
    </source>
</evidence>
<feature type="region of interest" description="Disordered" evidence="1">
    <location>
        <begin position="294"/>
        <end position="328"/>
    </location>
</feature>
<gene>
    <name evidence="3" type="ORF">B0H67DRAFT_590944</name>
</gene>
<evidence type="ECO:0000313" key="4">
    <source>
        <dbReference type="Proteomes" id="UP001172102"/>
    </source>
</evidence>
<feature type="compositionally biased region" description="Basic and acidic residues" evidence="1">
    <location>
        <begin position="419"/>
        <end position="443"/>
    </location>
</feature>
<feature type="compositionally biased region" description="Gly residues" evidence="1">
    <location>
        <begin position="309"/>
        <end position="328"/>
    </location>
</feature>
<name>A0AA40DPI2_9PEZI</name>
<keyword evidence="2" id="KW-1133">Transmembrane helix</keyword>
<feature type="region of interest" description="Disordered" evidence="1">
    <location>
        <begin position="365"/>
        <end position="450"/>
    </location>
</feature>